<dbReference type="PANTHER" id="PTHR12534">
    <property type="entry name" value="30S RIBOSOMAL PROTEIN S2 PROKARYOTIC AND ORGANELLAR"/>
    <property type="match status" value="1"/>
</dbReference>
<comment type="caution">
    <text evidence="3">The sequence shown here is derived from an EMBL/GenBank/DDBJ whole genome shotgun (WGS) entry which is preliminary data.</text>
</comment>
<proteinExistence type="inferred from homology"/>
<dbReference type="HAMAP" id="MF_00291_B">
    <property type="entry name" value="Ribosomal_uS2_B"/>
    <property type="match status" value="1"/>
</dbReference>
<geneLocation type="mitochondrion" evidence="3"/>
<organism evidence="3 4">
    <name type="scientific">Dictyostelium firmibasis</name>
    <dbReference type="NCBI Taxonomy" id="79012"/>
    <lineage>
        <taxon>Eukaryota</taxon>
        <taxon>Amoebozoa</taxon>
        <taxon>Evosea</taxon>
        <taxon>Eumycetozoa</taxon>
        <taxon>Dictyostelia</taxon>
        <taxon>Dictyosteliales</taxon>
        <taxon>Dictyosteliaceae</taxon>
        <taxon>Dictyostelium</taxon>
    </lineage>
</organism>
<dbReference type="Proteomes" id="UP001344447">
    <property type="component" value="Unassembled WGS sequence"/>
</dbReference>
<dbReference type="EMBL" id="JAVFKY010000009">
    <property type="protein sequence ID" value="KAK5574376.1"/>
    <property type="molecule type" value="Genomic_DNA"/>
</dbReference>
<dbReference type="AlphaFoldDB" id="A0AAN7TQP9"/>
<sequence length="328" mass="37938">MIKKINVRKAVVIKQSNADYIYKTEMYIGELAWRWNPKLKSYIYTKTNKIHIINIPELIRVFVKAFGLLSEVIRYRGRFVVVANNSANGQTILNLVKKTRQPSVKNPYHAGGLTRKKENIRQYLELKKGLTNIQVRKKFIVQLLGLQGMSAKPPLMLILDAKQGEHLLNECKLRGISTIACGDTTLNLPKITYPVVGNFKGRVQRIAVLLLMYHAIFDGMRQELLQFANYSTQVKTLKKIVVQGCIQAHYRKEVCDGIKKEYNRKKVVAKEKKIQANTRKWEEEEQNRKEAIKKEEERNRLGNNSNKSIKGNVETFFGEDNIKKNEFN</sequence>
<name>A0AAN7TQP9_9MYCE</name>
<dbReference type="CDD" id="cd01425">
    <property type="entry name" value="RPS2"/>
    <property type="match status" value="1"/>
</dbReference>
<dbReference type="SUPFAM" id="SSF52313">
    <property type="entry name" value="Ribosomal protein S2"/>
    <property type="match status" value="1"/>
</dbReference>
<evidence type="ECO:0000256" key="1">
    <source>
        <dbReference type="ARBA" id="ARBA00006242"/>
    </source>
</evidence>
<evidence type="ECO:0000256" key="2">
    <source>
        <dbReference type="SAM" id="MobiDB-lite"/>
    </source>
</evidence>
<dbReference type="GO" id="GO:0003735">
    <property type="term" value="F:structural constituent of ribosome"/>
    <property type="evidence" value="ECO:0007669"/>
    <property type="project" value="InterPro"/>
</dbReference>
<evidence type="ECO:0008006" key="5">
    <source>
        <dbReference type="Google" id="ProtNLM"/>
    </source>
</evidence>
<dbReference type="GO" id="GO:0005763">
    <property type="term" value="C:mitochondrial small ribosomal subunit"/>
    <property type="evidence" value="ECO:0007669"/>
    <property type="project" value="TreeGrafter"/>
</dbReference>
<comment type="similarity">
    <text evidence="1">Belongs to the universal ribosomal protein uS2 family.</text>
</comment>
<dbReference type="Gene3D" id="3.40.50.10490">
    <property type="entry name" value="Glucose-6-phosphate isomerase like protein, domain 1"/>
    <property type="match status" value="1"/>
</dbReference>
<dbReference type="InterPro" id="IPR023591">
    <property type="entry name" value="Ribosomal_uS2_flav_dom_sf"/>
</dbReference>
<evidence type="ECO:0000313" key="3">
    <source>
        <dbReference type="EMBL" id="KAK5574376.1"/>
    </source>
</evidence>
<feature type="region of interest" description="Disordered" evidence="2">
    <location>
        <begin position="278"/>
        <end position="312"/>
    </location>
</feature>
<dbReference type="Pfam" id="PF00318">
    <property type="entry name" value="Ribosomal_S2"/>
    <property type="match status" value="1"/>
</dbReference>
<feature type="compositionally biased region" description="Basic and acidic residues" evidence="2">
    <location>
        <begin position="278"/>
        <end position="300"/>
    </location>
</feature>
<dbReference type="InterPro" id="IPR005706">
    <property type="entry name" value="Ribosomal_uS2_bac/mit/plastid"/>
</dbReference>
<dbReference type="InterPro" id="IPR001865">
    <property type="entry name" value="Ribosomal_uS2"/>
</dbReference>
<evidence type="ECO:0000313" key="4">
    <source>
        <dbReference type="Proteomes" id="UP001344447"/>
    </source>
</evidence>
<keyword evidence="3" id="KW-0496">Mitochondrion</keyword>
<keyword evidence="4" id="KW-1185">Reference proteome</keyword>
<dbReference type="GO" id="GO:0006412">
    <property type="term" value="P:translation"/>
    <property type="evidence" value="ECO:0007669"/>
    <property type="project" value="InterPro"/>
</dbReference>
<reference evidence="3 4" key="1">
    <citation type="submission" date="2023-11" db="EMBL/GenBank/DDBJ databases">
        <title>Dfirmibasis_genome.</title>
        <authorList>
            <person name="Edelbroek B."/>
            <person name="Kjellin J."/>
            <person name="Jerlstrom-Hultqvist J."/>
            <person name="Soderbom F."/>
        </authorList>
    </citation>
    <scope>NUCLEOTIDE SEQUENCE [LARGE SCALE GENOMIC DNA]</scope>
    <source>
        <strain evidence="3 4">TNS-C-14</strain>
    </source>
</reference>
<protein>
    <recommendedName>
        <fullName evidence="5">Ribosomal protein S2</fullName>
    </recommendedName>
</protein>
<gene>
    <name evidence="3" type="ORF">RB653_003313</name>
</gene>
<dbReference type="PANTHER" id="PTHR12534:SF0">
    <property type="entry name" value="SMALL RIBOSOMAL SUBUNIT PROTEIN US2M"/>
    <property type="match status" value="1"/>
</dbReference>
<accession>A0AAN7TQP9</accession>